<organism evidence="2">
    <name type="scientific">Timema monikensis</name>
    <dbReference type="NCBI Taxonomy" id="170555"/>
    <lineage>
        <taxon>Eukaryota</taxon>
        <taxon>Metazoa</taxon>
        <taxon>Ecdysozoa</taxon>
        <taxon>Arthropoda</taxon>
        <taxon>Hexapoda</taxon>
        <taxon>Insecta</taxon>
        <taxon>Pterygota</taxon>
        <taxon>Neoptera</taxon>
        <taxon>Polyneoptera</taxon>
        <taxon>Phasmatodea</taxon>
        <taxon>Timematodea</taxon>
        <taxon>Timematoidea</taxon>
        <taxon>Timematidae</taxon>
        <taxon>Timema</taxon>
    </lineage>
</organism>
<sequence length="112" mass="12733">MSAFLFFHERFGGNGYQQGFRQNRQQQGFYSGGGNRQNFNQNHLKQNHNTNNSQQNFNNSGGKDVPPRFKKLAHQVGQANLEEEVSLRPAANTMVFKQANAKPASMLNQGWF</sequence>
<gene>
    <name evidence="2" type="ORF">TMSB3V08_LOCUS12621</name>
</gene>
<dbReference type="EMBL" id="OB805973">
    <property type="protein sequence ID" value="CAD7435975.1"/>
    <property type="molecule type" value="Genomic_DNA"/>
</dbReference>
<proteinExistence type="predicted"/>
<evidence type="ECO:0000256" key="1">
    <source>
        <dbReference type="SAM" id="MobiDB-lite"/>
    </source>
</evidence>
<name>A0A7R9ELF9_9NEOP</name>
<accession>A0A7R9ELF9</accession>
<reference evidence="2" key="1">
    <citation type="submission" date="2020-11" db="EMBL/GenBank/DDBJ databases">
        <authorList>
            <person name="Tran Van P."/>
        </authorList>
    </citation>
    <scope>NUCLEOTIDE SEQUENCE</scope>
</reference>
<protein>
    <submittedName>
        <fullName evidence="2">Uncharacterized protein</fullName>
    </submittedName>
</protein>
<feature type="compositionally biased region" description="Low complexity" evidence="1">
    <location>
        <begin position="47"/>
        <end position="59"/>
    </location>
</feature>
<feature type="region of interest" description="Disordered" evidence="1">
    <location>
        <begin position="25"/>
        <end position="68"/>
    </location>
</feature>
<dbReference type="AlphaFoldDB" id="A0A7R9ELF9"/>
<evidence type="ECO:0000313" key="2">
    <source>
        <dbReference type="EMBL" id="CAD7435975.1"/>
    </source>
</evidence>